<gene>
    <name evidence="2" type="ORF">PCOR1329_LOCUS83076</name>
</gene>
<dbReference type="Proteomes" id="UP001189429">
    <property type="component" value="Unassembled WGS sequence"/>
</dbReference>
<reference evidence="2" key="1">
    <citation type="submission" date="2023-10" db="EMBL/GenBank/DDBJ databases">
        <authorList>
            <person name="Chen Y."/>
            <person name="Shah S."/>
            <person name="Dougan E. K."/>
            <person name="Thang M."/>
            <person name="Chan C."/>
        </authorList>
    </citation>
    <scope>NUCLEOTIDE SEQUENCE [LARGE SCALE GENOMIC DNA]</scope>
</reference>
<feature type="compositionally biased region" description="Basic and acidic residues" evidence="1">
    <location>
        <begin position="77"/>
        <end position="98"/>
    </location>
</feature>
<feature type="non-terminal residue" evidence="2">
    <location>
        <position position="173"/>
    </location>
</feature>
<feature type="non-terminal residue" evidence="2">
    <location>
        <position position="1"/>
    </location>
</feature>
<evidence type="ECO:0000256" key="1">
    <source>
        <dbReference type="SAM" id="MobiDB-lite"/>
    </source>
</evidence>
<name>A0ABN9Y757_9DINO</name>
<evidence type="ECO:0000313" key="2">
    <source>
        <dbReference type="EMBL" id="CAK0908393.1"/>
    </source>
</evidence>
<dbReference type="EMBL" id="CAUYUJ010022003">
    <property type="protein sequence ID" value="CAK0908393.1"/>
    <property type="molecule type" value="Genomic_DNA"/>
</dbReference>
<feature type="region of interest" description="Disordered" evidence="1">
    <location>
        <begin position="44"/>
        <end position="99"/>
    </location>
</feature>
<keyword evidence="3" id="KW-1185">Reference proteome</keyword>
<proteinExistence type="predicted"/>
<organism evidence="2 3">
    <name type="scientific">Prorocentrum cordatum</name>
    <dbReference type="NCBI Taxonomy" id="2364126"/>
    <lineage>
        <taxon>Eukaryota</taxon>
        <taxon>Sar</taxon>
        <taxon>Alveolata</taxon>
        <taxon>Dinophyceae</taxon>
        <taxon>Prorocentrales</taxon>
        <taxon>Prorocentraceae</taxon>
        <taxon>Prorocentrum</taxon>
    </lineage>
</organism>
<comment type="caution">
    <text evidence="2">The sequence shown here is derived from an EMBL/GenBank/DDBJ whole genome shotgun (WGS) entry which is preliminary data.</text>
</comment>
<accession>A0ABN9Y757</accession>
<sequence length="173" mass="19544">QEILKKIFSFIEFPEALKAKCLVLCHSSTERSVDTMRDVVSTHIDILQRSPASKAKEKDPRNGKETGKDSSGSSGDEDQKKQRQKKDKGSQEGEDHRGQLWVLLDLRTDHLVTSGDSPDVNSKLSEVVEKMKRLGSGRRTGMQAKEQLLLSPYFPNHSLLLLKYASHRDERRG</sequence>
<evidence type="ECO:0000313" key="3">
    <source>
        <dbReference type="Proteomes" id="UP001189429"/>
    </source>
</evidence>
<feature type="compositionally biased region" description="Basic and acidic residues" evidence="1">
    <location>
        <begin position="54"/>
        <end position="68"/>
    </location>
</feature>
<protein>
    <submittedName>
        <fullName evidence="2">Uncharacterized protein</fullName>
    </submittedName>
</protein>